<accession>A0A2T8JCY5</accession>
<reference evidence="2" key="1">
    <citation type="submission" date="2018-04" db="EMBL/GenBank/DDBJ databases">
        <title>WGS assembly of Panicum hallii.</title>
        <authorList>
            <person name="Lovell J."/>
            <person name="Jenkins J."/>
            <person name="Lowry D."/>
            <person name="Mamidi S."/>
            <person name="Sreedasyam A."/>
            <person name="Weng X."/>
            <person name="Barry K."/>
            <person name="Bonette J."/>
            <person name="Campitelli B."/>
            <person name="Daum C."/>
            <person name="Gordon S."/>
            <person name="Gould B."/>
            <person name="Lipzen A."/>
            <person name="Macqueen A."/>
            <person name="Palacio-Mejia J."/>
            <person name="Plott C."/>
            <person name="Shakirov E."/>
            <person name="Shu S."/>
            <person name="Yoshinaga Y."/>
            <person name="Zane M."/>
            <person name="Rokhsar D."/>
            <person name="Grimwood J."/>
            <person name="Schmutz J."/>
            <person name="Juenger T."/>
        </authorList>
    </citation>
    <scope>NUCLEOTIDE SEQUENCE [LARGE SCALE GENOMIC DNA]</scope>
    <source>
        <strain evidence="2">FIL2</strain>
    </source>
</reference>
<keyword evidence="1" id="KW-0472">Membrane</keyword>
<evidence type="ECO:0000313" key="2">
    <source>
        <dbReference type="EMBL" id="PVH47784.1"/>
    </source>
</evidence>
<name>A0A2T8JCY5_9POAL</name>
<dbReference type="Gramene" id="PVH47784">
    <property type="protein sequence ID" value="PVH47784"/>
    <property type="gene ID" value="PAHAL_4G152200"/>
</dbReference>
<dbReference type="Proteomes" id="UP000243499">
    <property type="component" value="Chromosome 4"/>
</dbReference>
<gene>
    <name evidence="2" type="ORF">PAHAL_4G152200</name>
</gene>
<proteinExistence type="predicted"/>
<feature type="transmembrane region" description="Helical" evidence="1">
    <location>
        <begin position="26"/>
        <end position="50"/>
    </location>
</feature>
<keyword evidence="1" id="KW-1133">Transmembrane helix</keyword>
<organism evidence="2">
    <name type="scientific">Panicum hallii</name>
    <dbReference type="NCBI Taxonomy" id="206008"/>
    <lineage>
        <taxon>Eukaryota</taxon>
        <taxon>Viridiplantae</taxon>
        <taxon>Streptophyta</taxon>
        <taxon>Embryophyta</taxon>
        <taxon>Tracheophyta</taxon>
        <taxon>Spermatophyta</taxon>
        <taxon>Magnoliopsida</taxon>
        <taxon>Liliopsida</taxon>
        <taxon>Poales</taxon>
        <taxon>Poaceae</taxon>
        <taxon>PACMAD clade</taxon>
        <taxon>Panicoideae</taxon>
        <taxon>Panicodae</taxon>
        <taxon>Paniceae</taxon>
        <taxon>Panicinae</taxon>
        <taxon>Panicum</taxon>
        <taxon>Panicum sect. Panicum</taxon>
    </lineage>
</organism>
<protein>
    <submittedName>
        <fullName evidence="2">Uncharacterized protein</fullName>
    </submittedName>
</protein>
<keyword evidence="1" id="KW-0812">Transmembrane</keyword>
<evidence type="ECO:0000256" key="1">
    <source>
        <dbReference type="SAM" id="Phobius"/>
    </source>
</evidence>
<dbReference type="EMBL" id="CM008049">
    <property type="protein sequence ID" value="PVH47784.1"/>
    <property type="molecule type" value="Genomic_DNA"/>
</dbReference>
<dbReference type="AlphaFoldDB" id="A0A2T8JCY5"/>
<sequence length="55" mass="6299">MTPDSSQLSSLSRVVHLLLFRQLMVFLFHLLAGVFFLHPLSIFLLFLMFLSSPCS</sequence>